<accession>A0A2D4I108</accession>
<evidence type="ECO:0000313" key="2">
    <source>
        <dbReference type="EMBL" id="LAA77901.1"/>
    </source>
</evidence>
<sequence>MNFSLYCDSRYYMESIPDDKVGHEEYDIVIYISPELKWSVVRLGAEYESVKECEKTYRGKIQYLVMFVLQLVLLCELCFCCYVSAVVSLRNLNYNLSGNL</sequence>
<feature type="transmembrane region" description="Helical" evidence="1">
    <location>
        <begin position="64"/>
        <end position="87"/>
    </location>
</feature>
<dbReference type="EMBL" id="IACK01071402">
    <property type="protein sequence ID" value="LAA77901.1"/>
    <property type="molecule type" value="Transcribed_RNA"/>
</dbReference>
<dbReference type="AlphaFoldDB" id="A0A2D4I108"/>
<evidence type="ECO:0000256" key="1">
    <source>
        <dbReference type="SAM" id="Phobius"/>
    </source>
</evidence>
<name>A0A2D4I108_MICLE</name>
<organism evidence="2">
    <name type="scientific">Micrurus lemniscatus lemniscatus</name>
    <dbReference type="NCBI Taxonomy" id="129467"/>
    <lineage>
        <taxon>Eukaryota</taxon>
        <taxon>Metazoa</taxon>
        <taxon>Chordata</taxon>
        <taxon>Craniata</taxon>
        <taxon>Vertebrata</taxon>
        <taxon>Euteleostomi</taxon>
        <taxon>Lepidosauria</taxon>
        <taxon>Squamata</taxon>
        <taxon>Bifurcata</taxon>
        <taxon>Unidentata</taxon>
        <taxon>Episquamata</taxon>
        <taxon>Toxicofera</taxon>
        <taxon>Serpentes</taxon>
        <taxon>Colubroidea</taxon>
        <taxon>Elapidae</taxon>
        <taxon>Elapinae</taxon>
        <taxon>Micrurus</taxon>
    </lineage>
</organism>
<reference evidence="2" key="1">
    <citation type="submission" date="2017-07" db="EMBL/GenBank/DDBJ databases">
        <authorList>
            <person name="Mikheyev A."/>
            <person name="Grau M."/>
        </authorList>
    </citation>
    <scope>NUCLEOTIDE SEQUENCE</scope>
    <source>
        <tissue evidence="2">Venom_gland</tissue>
    </source>
</reference>
<keyword evidence="1" id="KW-0812">Transmembrane</keyword>
<keyword evidence="1" id="KW-1133">Transmembrane helix</keyword>
<keyword evidence="1" id="KW-0472">Membrane</keyword>
<reference evidence="2" key="2">
    <citation type="submission" date="2017-11" db="EMBL/GenBank/DDBJ databases">
        <title>Coralsnake Venomics: Analyses of Venom Gland Transcriptomes and Proteomes of Six Brazilian Taxa.</title>
        <authorList>
            <person name="Aird S.D."/>
            <person name="Jorge da Silva N."/>
            <person name="Qiu L."/>
            <person name="Villar-Briones A."/>
            <person name="Aparecida-Saddi V."/>
            <person name="Campos-Telles M.P."/>
            <person name="Grau M."/>
            <person name="Mikheyev A.S."/>
        </authorList>
    </citation>
    <scope>NUCLEOTIDE SEQUENCE</scope>
    <source>
        <tissue evidence="2">Venom_gland</tissue>
    </source>
</reference>
<protein>
    <submittedName>
        <fullName evidence="2">Uncharacterized protein</fullName>
    </submittedName>
</protein>
<proteinExistence type="predicted"/>